<gene>
    <name evidence="1" type="ORF">TNCT_636891</name>
</gene>
<evidence type="ECO:0000313" key="2">
    <source>
        <dbReference type="Proteomes" id="UP000887116"/>
    </source>
</evidence>
<name>A0A8X6LNL3_TRICU</name>
<accession>A0A8X6LNL3</accession>
<keyword evidence="2" id="KW-1185">Reference proteome</keyword>
<organism evidence="1 2">
    <name type="scientific">Trichonephila clavata</name>
    <name type="common">Joro spider</name>
    <name type="synonym">Nephila clavata</name>
    <dbReference type="NCBI Taxonomy" id="2740835"/>
    <lineage>
        <taxon>Eukaryota</taxon>
        <taxon>Metazoa</taxon>
        <taxon>Ecdysozoa</taxon>
        <taxon>Arthropoda</taxon>
        <taxon>Chelicerata</taxon>
        <taxon>Arachnida</taxon>
        <taxon>Araneae</taxon>
        <taxon>Araneomorphae</taxon>
        <taxon>Entelegynae</taxon>
        <taxon>Araneoidea</taxon>
        <taxon>Nephilidae</taxon>
        <taxon>Trichonephila</taxon>
    </lineage>
</organism>
<comment type="caution">
    <text evidence="1">The sequence shown here is derived from an EMBL/GenBank/DDBJ whole genome shotgun (WGS) entry which is preliminary data.</text>
</comment>
<dbReference type="EMBL" id="BMAO01037045">
    <property type="protein sequence ID" value="GFR14922.1"/>
    <property type="molecule type" value="Genomic_DNA"/>
</dbReference>
<reference evidence="1" key="1">
    <citation type="submission" date="2020-07" db="EMBL/GenBank/DDBJ databases">
        <title>Multicomponent nature underlies the extraordinary mechanical properties of spider dragline silk.</title>
        <authorList>
            <person name="Kono N."/>
            <person name="Nakamura H."/>
            <person name="Mori M."/>
            <person name="Yoshida Y."/>
            <person name="Ohtoshi R."/>
            <person name="Malay A.D."/>
            <person name="Moran D.A.P."/>
            <person name="Tomita M."/>
            <person name="Numata K."/>
            <person name="Arakawa K."/>
        </authorList>
    </citation>
    <scope>NUCLEOTIDE SEQUENCE</scope>
</reference>
<sequence>MCILQCMCNDYSQNVARFPVSEDRQSLEEEGEDEEISHTCHSCKLNFETLSEYLEHLNDDCMTGKYFLPTHFRPALRANSNIMR</sequence>
<dbReference type="AlphaFoldDB" id="A0A8X6LNL3"/>
<dbReference type="OrthoDB" id="6436886at2759"/>
<evidence type="ECO:0000313" key="1">
    <source>
        <dbReference type="EMBL" id="GFR14922.1"/>
    </source>
</evidence>
<protein>
    <submittedName>
        <fullName evidence="1">Uncharacterized protein</fullName>
    </submittedName>
</protein>
<proteinExistence type="predicted"/>
<dbReference type="Proteomes" id="UP000887116">
    <property type="component" value="Unassembled WGS sequence"/>
</dbReference>